<protein>
    <recommendedName>
        <fullName evidence="3">YbjN domain-containing protein</fullName>
    </recommendedName>
</protein>
<evidence type="ECO:0000313" key="1">
    <source>
        <dbReference type="EMBL" id="RUL59346.1"/>
    </source>
</evidence>
<reference evidence="1 2" key="1">
    <citation type="submission" date="2018-12" db="EMBL/GenBank/DDBJ databases">
        <title>Genome sequencing of Prevotella sp. KCOM 3155 (= JS262).</title>
        <authorList>
            <person name="Kook J.-K."/>
            <person name="Park S.-N."/>
            <person name="Lim Y.K."/>
        </authorList>
    </citation>
    <scope>NUCLEOTIDE SEQUENCE [LARGE SCALE GENOMIC DNA]</scope>
    <source>
        <strain evidence="1 2">KCOM 3155</strain>
    </source>
</reference>
<gene>
    <name evidence="1" type="ORF">EHV08_05955</name>
</gene>
<dbReference type="EMBL" id="RYYU01000001">
    <property type="protein sequence ID" value="RUL59346.1"/>
    <property type="molecule type" value="Genomic_DNA"/>
</dbReference>
<dbReference type="RefSeq" id="WP_126678506.1">
    <property type="nucleotide sequence ID" value="NZ_RYYU01000001.1"/>
</dbReference>
<evidence type="ECO:0000313" key="2">
    <source>
        <dbReference type="Proteomes" id="UP000278983"/>
    </source>
</evidence>
<evidence type="ECO:0008006" key="3">
    <source>
        <dbReference type="Google" id="ProtNLM"/>
    </source>
</evidence>
<dbReference type="OrthoDB" id="1072676at2"/>
<dbReference type="AlphaFoldDB" id="A0A3S0RAL2"/>
<dbReference type="Proteomes" id="UP000278983">
    <property type="component" value="Unassembled WGS sequence"/>
</dbReference>
<keyword evidence="2" id="KW-1185">Reference proteome</keyword>
<proteinExistence type="predicted"/>
<organism evidence="1 2">
    <name type="scientific">Prevotella koreensis</name>
    <dbReference type="NCBI Taxonomy" id="2490854"/>
    <lineage>
        <taxon>Bacteria</taxon>
        <taxon>Pseudomonadati</taxon>
        <taxon>Bacteroidota</taxon>
        <taxon>Bacteroidia</taxon>
        <taxon>Bacteroidales</taxon>
        <taxon>Prevotellaceae</taxon>
        <taxon>Prevotella</taxon>
    </lineage>
</organism>
<name>A0A3S0RAL2_9BACT</name>
<accession>A0A3S0RAL2</accession>
<comment type="caution">
    <text evidence="1">The sequence shown here is derived from an EMBL/GenBank/DDBJ whole genome shotgun (WGS) entry which is preliminary data.</text>
</comment>
<sequence>MANLDDIISYLQGEGLMPSKDEDGDIVFKYQMNNYIIFDTPDDEPYLQIAMPHIYDVTDDNLVEVLAACNNINRTMKVAKTIITGDCRSVWAVYETILDSNPVYDDFLPRALNILVETQKNFYEVVEG</sequence>